<dbReference type="AlphaFoldDB" id="A0A0D0DW06"/>
<evidence type="ECO:0000256" key="4">
    <source>
        <dbReference type="HAMAP-Rule" id="MF_03017"/>
    </source>
</evidence>
<dbReference type="PANTHER" id="PTHR14084">
    <property type="entry name" value="KYNURENINASE"/>
    <property type="match status" value="1"/>
</dbReference>
<evidence type="ECO:0000313" key="8">
    <source>
        <dbReference type="Proteomes" id="UP000054538"/>
    </source>
</evidence>
<dbReference type="Proteomes" id="UP000054538">
    <property type="component" value="Unassembled WGS sequence"/>
</dbReference>
<feature type="binding site" evidence="4">
    <location>
        <position position="224"/>
    </location>
    <ligand>
        <name>pyridoxal 5'-phosphate</name>
        <dbReference type="ChEBI" id="CHEBI:597326"/>
    </ligand>
</feature>
<dbReference type="GO" id="GO:0005737">
    <property type="term" value="C:cytoplasm"/>
    <property type="evidence" value="ECO:0007669"/>
    <property type="project" value="UniProtKB-SubCell"/>
</dbReference>
<dbReference type="UniPathway" id="UPA00253">
    <property type="reaction ID" value="UER00329"/>
</dbReference>
<comment type="caution">
    <text evidence="4">Lacks conserved residue(s) required for the propagation of feature annotation.</text>
</comment>
<evidence type="ECO:0000259" key="6">
    <source>
        <dbReference type="Pfam" id="PF00266"/>
    </source>
</evidence>
<dbReference type="InterPro" id="IPR015421">
    <property type="entry name" value="PyrdxlP-dep_Trfase_major"/>
</dbReference>
<dbReference type="SUPFAM" id="SSF53383">
    <property type="entry name" value="PLP-dependent transferases"/>
    <property type="match status" value="1"/>
</dbReference>
<feature type="modified residue" description="N6-(pyridoxal phosphate)lysine" evidence="4">
    <location>
        <position position="250"/>
    </location>
</feature>
<dbReference type="InterPro" id="IPR015424">
    <property type="entry name" value="PyrdxlP-dep_Trfase"/>
</dbReference>
<keyword evidence="4 5" id="KW-0963">Cytoplasm</keyword>
<evidence type="ECO:0000313" key="7">
    <source>
        <dbReference type="EMBL" id="KIK99303.1"/>
    </source>
</evidence>
<dbReference type="InParanoid" id="A0A0D0DW06"/>
<evidence type="ECO:0000256" key="3">
    <source>
        <dbReference type="ARBA" id="ARBA00022898"/>
    </source>
</evidence>
<dbReference type="Gene3D" id="3.90.1150.10">
    <property type="entry name" value="Aspartate Aminotransferase, domain 1"/>
    <property type="match status" value="1"/>
</dbReference>
<dbReference type="OrthoDB" id="5978656at2759"/>
<dbReference type="NCBIfam" id="TIGR01814">
    <property type="entry name" value="kynureninase"/>
    <property type="match status" value="1"/>
</dbReference>
<name>A0A0D0DW06_9AGAM</name>
<evidence type="ECO:0000256" key="2">
    <source>
        <dbReference type="ARBA" id="ARBA00022801"/>
    </source>
</evidence>
<keyword evidence="1 4" id="KW-0662">Pyridine nucleotide biosynthesis</keyword>
<comment type="subcellular location">
    <subcellularLocation>
        <location evidence="4 5">Cytoplasm</location>
    </subcellularLocation>
</comment>
<dbReference type="PANTHER" id="PTHR14084:SF0">
    <property type="entry name" value="KYNURENINASE"/>
    <property type="match status" value="1"/>
</dbReference>
<feature type="binding site" evidence="4">
    <location>
        <position position="307"/>
    </location>
    <ligand>
        <name>pyridoxal 5'-phosphate</name>
        <dbReference type="ChEBI" id="CHEBI:597326"/>
    </ligand>
</feature>
<proteinExistence type="inferred from homology"/>
<dbReference type="Pfam" id="PF00266">
    <property type="entry name" value="Aminotran_5"/>
    <property type="match status" value="1"/>
</dbReference>
<feature type="binding site" evidence="4">
    <location>
        <begin position="139"/>
        <end position="142"/>
    </location>
    <ligand>
        <name>pyridoxal 5'-phosphate</name>
        <dbReference type="ChEBI" id="CHEBI:597326"/>
    </ligand>
</feature>
<dbReference type="FunFam" id="3.40.640.10:FF:000031">
    <property type="entry name" value="Kynureninase"/>
    <property type="match status" value="1"/>
</dbReference>
<feature type="domain" description="Aminotransferase class V" evidence="6">
    <location>
        <begin position="160"/>
        <end position="270"/>
    </location>
</feature>
<dbReference type="PIRSF" id="PIRSF038800">
    <property type="entry name" value="KYNU"/>
    <property type="match status" value="1"/>
</dbReference>
<comment type="subunit">
    <text evidence="4 5">Homodimer.</text>
</comment>
<evidence type="ECO:0000256" key="1">
    <source>
        <dbReference type="ARBA" id="ARBA00022642"/>
    </source>
</evidence>
<reference evidence="7 8" key="1">
    <citation type="submission" date="2014-04" db="EMBL/GenBank/DDBJ databases">
        <authorList>
            <consortium name="DOE Joint Genome Institute"/>
            <person name="Kuo A."/>
            <person name="Kohler A."/>
            <person name="Jargeat P."/>
            <person name="Nagy L.G."/>
            <person name="Floudas D."/>
            <person name="Copeland A."/>
            <person name="Barry K.W."/>
            <person name="Cichocki N."/>
            <person name="Veneault-Fourrey C."/>
            <person name="LaButti K."/>
            <person name="Lindquist E.A."/>
            <person name="Lipzen A."/>
            <person name="Lundell T."/>
            <person name="Morin E."/>
            <person name="Murat C."/>
            <person name="Sun H."/>
            <person name="Tunlid A."/>
            <person name="Henrissat B."/>
            <person name="Grigoriev I.V."/>
            <person name="Hibbett D.S."/>
            <person name="Martin F."/>
            <person name="Nordberg H.P."/>
            <person name="Cantor M.N."/>
            <person name="Hua S.X."/>
        </authorList>
    </citation>
    <scope>NUCLEOTIDE SEQUENCE [LARGE SCALE GENOMIC DNA]</scope>
    <source>
        <strain evidence="7 8">Ve08.2h10</strain>
    </source>
</reference>
<dbReference type="UniPathway" id="UPA00334">
    <property type="reaction ID" value="UER00455"/>
</dbReference>
<comment type="similarity">
    <text evidence="4 5">Belongs to the kynureninase family.</text>
</comment>
<comment type="pathway">
    <text evidence="4 5">Cofactor biosynthesis; NAD(+) biosynthesis; quinolinate from L-kynurenine: step 2/3.</text>
</comment>
<dbReference type="GO" id="GO:0034354">
    <property type="term" value="P:'de novo' NAD+ biosynthetic process from L-tryptophan"/>
    <property type="evidence" value="ECO:0007669"/>
    <property type="project" value="UniProtKB-UniRule"/>
</dbReference>
<protein>
    <recommendedName>
        <fullName evidence="4 5">Kynureninase</fullName>
        <ecNumber evidence="4 5">3.7.1.3</ecNumber>
    </recommendedName>
    <alternativeName>
        <fullName evidence="4">Biosynthesis of nicotinic acid protein 5</fullName>
    </alternativeName>
    <alternativeName>
        <fullName evidence="4">L-kynurenine hydrolase</fullName>
    </alternativeName>
</protein>
<dbReference type="InterPro" id="IPR000192">
    <property type="entry name" value="Aminotrans_V_dom"/>
</dbReference>
<dbReference type="Gene3D" id="3.40.640.10">
    <property type="entry name" value="Type I PLP-dependent aspartate aminotransferase-like (Major domain)"/>
    <property type="match status" value="1"/>
</dbReference>
<sequence>MGSFTDHNDLNIILTGDEFLIPTNNDIGAHLPETDGGHRCTYLCGNSLGPLAKRSKSLVLEELHVWGSRAVEGHFKHPYGREWMDIAATVTPLLAELVGAQEREVACMGTLTANLHLMMSAFYKPTSARFKILCEGKAFPSDQYAFASQASLHGYDPSEAIIEMFPRDGEFTLRESDILDVITQEGPSIAIVIFGGVQYYTGQWFPMKAITDVAKAQGCICGWDLAHAIGNVPMALHDWGVDFAVWCSYKYLNSGPGGIGGLFVHEKWETSKVPQYAGWWGHDPVTRFSMPPKFSPIPGAQGYQQSNPSVLATVSLFGSLQIFKEAGMMGPLRERSVILTAYLESLLVKSEFYVPPNAVSSRYPHEATSSQIQELPPAFTIITPHSPESRGAQLSLLFLPQDSGVMQNVFDQLLSKGVVGDERKPDVIRLAPAPLYNTKLDCERAASWLEEVFKSLTKHA</sequence>
<comment type="cofactor">
    <cofactor evidence="4 5">
        <name>pyridoxal 5'-phosphate</name>
        <dbReference type="ChEBI" id="CHEBI:597326"/>
    </cofactor>
</comment>
<comment type="catalytic activity">
    <reaction evidence="4 5">
        <text>L-kynurenine + H2O = anthranilate + L-alanine + H(+)</text>
        <dbReference type="Rhea" id="RHEA:16813"/>
        <dbReference type="ChEBI" id="CHEBI:15377"/>
        <dbReference type="ChEBI" id="CHEBI:15378"/>
        <dbReference type="ChEBI" id="CHEBI:16567"/>
        <dbReference type="ChEBI" id="CHEBI:57959"/>
        <dbReference type="ChEBI" id="CHEBI:57972"/>
        <dbReference type="EC" id="3.7.1.3"/>
    </reaction>
</comment>
<reference evidence="8" key="2">
    <citation type="submission" date="2015-01" db="EMBL/GenBank/DDBJ databases">
        <title>Evolutionary Origins and Diversification of the Mycorrhizal Mutualists.</title>
        <authorList>
            <consortium name="DOE Joint Genome Institute"/>
            <consortium name="Mycorrhizal Genomics Consortium"/>
            <person name="Kohler A."/>
            <person name="Kuo A."/>
            <person name="Nagy L.G."/>
            <person name="Floudas D."/>
            <person name="Copeland A."/>
            <person name="Barry K.W."/>
            <person name="Cichocki N."/>
            <person name="Veneault-Fourrey C."/>
            <person name="LaButti K."/>
            <person name="Lindquist E.A."/>
            <person name="Lipzen A."/>
            <person name="Lundell T."/>
            <person name="Morin E."/>
            <person name="Murat C."/>
            <person name="Riley R."/>
            <person name="Ohm R."/>
            <person name="Sun H."/>
            <person name="Tunlid A."/>
            <person name="Henrissat B."/>
            <person name="Grigoriev I.V."/>
            <person name="Hibbett D.S."/>
            <person name="Martin F."/>
        </authorList>
    </citation>
    <scope>NUCLEOTIDE SEQUENCE [LARGE SCALE GENOMIC DNA]</scope>
    <source>
        <strain evidence="8">Ve08.2h10</strain>
    </source>
</reference>
<feature type="binding site" evidence="4">
    <location>
        <position position="227"/>
    </location>
    <ligand>
        <name>pyridoxal 5'-phosphate</name>
        <dbReference type="ChEBI" id="CHEBI:597326"/>
    </ligand>
</feature>
<dbReference type="EC" id="3.7.1.3" evidence="4 5"/>
<dbReference type="InterPro" id="IPR010111">
    <property type="entry name" value="Kynureninase"/>
</dbReference>
<comment type="function">
    <text evidence="4 5">Catalyzes the cleavage of L-kynurenine (L-Kyn) and L-3-hydroxykynurenine (L-3OHKyn) into anthranilic acid (AA) and 3-hydroxyanthranilic acid (3-OHAA), respectively.</text>
</comment>
<evidence type="ECO:0000256" key="5">
    <source>
        <dbReference type="PIRNR" id="PIRNR038800"/>
    </source>
</evidence>
<dbReference type="InterPro" id="IPR015422">
    <property type="entry name" value="PyrdxlP-dep_Trfase_small"/>
</dbReference>
<gene>
    <name evidence="4" type="primary">BNA5</name>
    <name evidence="7" type="ORF">PAXRUDRAFT_553723</name>
</gene>
<dbReference type="Pfam" id="PF22580">
    <property type="entry name" value="KYNU_C"/>
    <property type="match status" value="1"/>
</dbReference>
<keyword evidence="2 4" id="KW-0378">Hydrolase</keyword>
<dbReference type="GO" id="GO:0019441">
    <property type="term" value="P:L-tryptophan catabolic process to kynurenine"/>
    <property type="evidence" value="ECO:0007669"/>
    <property type="project" value="TreeGrafter"/>
</dbReference>
<feature type="binding site" evidence="4">
    <location>
        <position position="249"/>
    </location>
    <ligand>
        <name>pyridoxal 5'-phosphate</name>
        <dbReference type="ChEBI" id="CHEBI:597326"/>
    </ligand>
</feature>
<keyword evidence="8" id="KW-1185">Reference proteome</keyword>
<dbReference type="EMBL" id="KN824864">
    <property type="protein sequence ID" value="KIK99303.1"/>
    <property type="molecule type" value="Genomic_DNA"/>
</dbReference>
<dbReference type="GO" id="GO:0030170">
    <property type="term" value="F:pyridoxal phosphate binding"/>
    <property type="evidence" value="ECO:0007669"/>
    <property type="project" value="UniProtKB-UniRule"/>
</dbReference>
<comment type="catalytic activity">
    <reaction evidence="5">
        <text>3-hydroxy-L-kynurenine + H2O = 3-hydroxyanthranilate + L-alanine + H(+)</text>
        <dbReference type="Rhea" id="RHEA:25143"/>
        <dbReference type="ChEBI" id="CHEBI:15377"/>
        <dbReference type="ChEBI" id="CHEBI:15378"/>
        <dbReference type="ChEBI" id="CHEBI:36559"/>
        <dbReference type="ChEBI" id="CHEBI:57972"/>
        <dbReference type="ChEBI" id="CHEBI:58125"/>
        <dbReference type="EC" id="3.7.1.3"/>
    </reaction>
</comment>
<dbReference type="GO" id="GO:0043420">
    <property type="term" value="P:anthranilate metabolic process"/>
    <property type="evidence" value="ECO:0007669"/>
    <property type="project" value="UniProtKB-UniRule"/>
</dbReference>
<feature type="binding site" evidence="4">
    <location>
        <position position="111"/>
    </location>
    <ligand>
        <name>pyridoxal 5'-phosphate</name>
        <dbReference type="ChEBI" id="CHEBI:597326"/>
    </ligand>
</feature>
<comment type="pathway">
    <text evidence="4 5">Amino-acid degradation; L-kynurenine degradation; L-alanine and anthranilate from L-kynurenine: step 1/1.</text>
</comment>
<dbReference type="GO" id="GO:0097053">
    <property type="term" value="P:L-kynurenine catabolic process"/>
    <property type="evidence" value="ECO:0007669"/>
    <property type="project" value="UniProtKB-UniRule"/>
</dbReference>
<dbReference type="GO" id="GO:0019805">
    <property type="term" value="P:quinolinate biosynthetic process"/>
    <property type="evidence" value="ECO:0007669"/>
    <property type="project" value="UniProtKB-UniRule"/>
</dbReference>
<feature type="binding site" evidence="4">
    <location>
        <position position="112"/>
    </location>
    <ligand>
        <name>pyridoxal 5'-phosphate</name>
        <dbReference type="ChEBI" id="CHEBI:597326"/>
    </ligand>
</feature>
<dbReference type="HAMAP" id="MF_01970">
    <property type="entry name" value="Kynureninase"/>
    <property type="match status" value="1"/>
</dbReference>
<accession>A0A0D0DW06</accession>
<keyword evidence="3 4" id="KW-0663">Pyridoxal phosphate</keyword>
<dbReference type="HOGENOM" id="CLU_003433_4_0_1"/>
<dbReference type="GO" id="GO:0030429">
    <property type="term" value="F:kynureninase activity"/>
    <property type="evidence" value="ECO:0007669"/>
    <property type="project" value="UniProtKB-UniRule"/>
</dbReference>
<feature type="binding site" evidence="4">
    <location>
        <position position="279"/>
    </location>
    <ligand>
        <name>pyridoxal 5'-phosphate</name>
        <dbReference type="ChEBI" id="CHEBI:597326"/>
    </ligand>
</feature>
<organism evidence="7 8">
    <name type="scientific">Paxillus rubicundulus Ve08.2h10</name>
    <dbReference type="NCBI Taxonomy" id="930991"/>
    <lineage>
        <taxon>Eukaryota</taxon>
        <taxon>Fungi</taxon>
        <taxon>Dikarya</taxon>
        <taxon>Basidiomycota</taxon>
        <taxon>Agaricomycotina</taxon>
        <taxon>Agaricomycetes</taxon>
        <taxon>Agaricomycetidae</taxon>
        <taxon>Boletales</taxon>
        <taxon>Paxilineae</taxon>
        <taxon>Paxillaceae</taxon>
        <taxon>Paxillus</taxon>
    </lineage>
</organism>
<dbReference type="STRING" id="930991.A0A0D0DW06"/>